<dbReference type="PANTHER" id="PTHR12199:SF4">
    <property type="entry name" value="INTERPHOTORECEPTOR MATRIX PROTEOGLYCAN 2"/>
    <property type="match status" value="1"/>
</dbReference>
<comment type="subcellular location">
    <subcellularLocation>
        <location evidence="2">Cell projection</location>
        <location evidence="2">Cilium</location>
        <location evidence="2">Photoreceptor outer segment</location>
    </subcellularLocation>
    <subcellularLocation>
        <location evidence="1">Photoreceptor inner segment</location>
    </subcellularLocation>
    <subcellularLocation>
        <location evidence="3">Secreted</location>
        <location evidence="3">Extracellular space</location>
        <location evidence="3">Extracellular matrix</location>
        <location evidence="3">Interphotoreceptor matrix</location>
    </subcellularLocation>
</comment>
<protein>
    <submittedName>
        <fullName evidence="16">Interphotoreceptor matrix proteoglycan 2</fullName>
    </submittedName>
</protein>
<dbReference type="GO" id="GO:0005540">
    <property type="term" value="F:hyaluronic acid binding"/>
    <property type="evidence" value="ECO:0007669"/>
    <property type="project" value="TreeGrafter"/>
</dbReference>
<evidence type="ECO:0000256" key="3">
    <source>
        <dbReference type="ARBA" id="ARBA00004593"/>
    </source>
</evidence>
<dbReference type="PANTHER" id="PTHR12199">
    <property type="entry name" value="INTERPHOTORECEPTOR MATRIX PROTEOGLYCAN"/>
    <property type="match status" value="1"/>
</dbReference>
<dbReference type="SUPFAM" id="SSF82671">
    <property type="entry name" value="SEA domain"/>
    <property type="match status" value="2"/>
</dbReference>
<evidence type="ECO:0000256" key="4">
    <source>
        <dbReference type="ARBA" id="ARBA00022525"/>
    </source>
</evidence>
<dbReference type="GO" id="GO:0001917">
    <property type="term" value="C:photoreceptor inner segment"/>
    <property type="evidence" value="ECO:0007669"/>
    <property type="project" value="UniProtKB-SubCell"/>
</dbReference>
<evidence type="ECO:0000256" key="8">
    <source>
        <dbReference type="ARBA" id="ARBA00022737"/>
    </source>
</evidence>
<dbReference type="GO" id="GO:0007601">
    <property type="term" value="P:visual perception"/>
    <property type="evidence" value="ECO:0007669"/>
    <property type="project" value="InterPro"/>
</dbReference>
<dbReference type="Proteomes" id="UP000233556">
    <property type="component" value="Unassembled WGS sequence"/>
</dbReference>
<keyword evidence="8" id="KW-0677">Repeat</keyword>
<organism evidence="16 17">
    <name type="scientific">Limosa lapponica baueri</name>
    <dbReference type="NCBI Taxonomy" id="1758121"/>
    <lineage>
        <taxon>Eukaryota</taxon>
        <taxon>Metazoa</taxon>
        <taxon>Chordata</taxon>
        <taxon>Craniata</taxon>
        <taxon>Vertebrata</taxon>
        <taxon>Euteleostomi</taxon>
        <taxon>Archelosauria</taxon>
        <taxon>Archosauria</taxon>
        <taxon>Dinosauria</taxon>
        <taxon>Saurischia</taxon>
        <taxon>Theropoda</taxon>
        <taxon>Coelurosauria</taxon>
        <taxon>Aves</taxon>
        <taxon>Neognathae</taxon>
        <taxon>Neoaves</taxon>
        <taxon>Charadriiformes</taxon>
        <taxon>Scolopacidae</taxon>
        <taxon>Limosa</taxon>
    </lineage>
</organism>
<feature type="region of interest" description="Disordered" evidence="12">
    <location>
        <begin position="1328"/>
        <end position="1365"/>
    </location>
</feature>
<dbReference type="GO" id="GO:0001750">
    <property type="term" value="C:photoreceptor outer segment"/>
    <property type="evidence" value="ECO:0007669"/>
    <property type="project" value="UniProtKB-SubCell"/>
</dbReference>
<keyword evidence="9" id="KW-0325">Glycoprotein</keyword>
<dbReference type="Gene3D" id="1.10.418.20">
    <property type="match status" value="2"/>
</dbReference>
<keyword evidence="13" id="KW-0472">Membrane</keyword>
<evidence type="ECO:0000313" key="16">
    <source>
        <dbReference type="EMBL" id="PKU41842.1"/>
    </source>
</evidence>
<evidence type="ECO:0000256" key="2">
    <source>
        <dbReference type="ARBA" id="ARBA00004504"/>
    </source>
</evidence>
<evidence type="ECO:0000256" key="13">
    <source>
        <dbReference type="SAM" id="Phobius"/>
    </source>
</evidence>
<accession>A0A2I0U747</accession>
<evidence type="ECO:0000256" key="9">
    <source>
        <dbReference type="ARBA" id="ARBA00023180"/>
    </source>
</evidence>
<proteinExistence type="predicted"/>
<keyword evidence="6" id="KW-0358">Heparin-binding</keyword>
<dbReference type="InterPro" id="IPR000082">
    <property type="entry name" value="SEA_dom"/>
</dbReference>
<dbReference type="InterPro" id="IPR036364">
    <property type="entry name" value="SEA_dom_sf"/>
</dbReference>
<feature type="region of interest" description="Disordered" evidence="12">
    <location>
        <begin position="88"/>
        <end position="110"/>
    </location>
</feature>
<keyword evidence="7" id="KW-0732">Signal</keyword>
<dbReference type="SMART" id="SM00200">
    <property type="entry name" value="SEA"/>
    <property type="match status" value="1"/>
</dbReference>
<feature type="transmembrane region" description="Helical" evidence="13">
    <location>
        <begin position="1678"/>
        <end position="1702"/>
    </location>
</feature>
<evidence type="ECO:0000313" key="17">
    <source>
        <dbReference type="Proteomes" id="UP000233556"/>
    </source>
</evidence>
<dbReference type="PROSITE" id="PS50026">
    <property type="entry name" value="EGF_3"/>
    <property type="match status" value="1"/>
</dbReference>
<evidence type="ECO:0000259" key="15">
    <source>
        <dbReference type="PROSITE" id="PS50026"/>
    </source>
</evidence>
<feature type="region of interest" description="Disordered" evidence="12">
    <location>
        <begin position="877"/>
        <end position="945"/>
    </location>
</feature>
<evidence type="ECO:0000256" key="12">
    <source>
        <dbReference type="SAM" id="MobiDB-lite"/>
    </source>
</evidence>
<feature type="region of interest" description="Disordered" evidence="12">
    <location>
        <begin position="1031"/>
        <end position="1055"/>
    </location>
</feature>
<feature type="domain" description="EGF-like" evidence="15">
    <location>
        <begin position="1629"/>
        <end position="1671"/>
    </location>
</feature>
<dbReference type="PROSITE" id="PS50024">
    <property type="entry name" value="SEA"/>
    <property type="match status" value="1"/>
</dbReference>
<keyword evidence="16" id="KW-0675">Receptor</keyword>
<dbReference type="InterPro" id="IPR038765">
    <property type="entry name" value="Papain-like_cys_pep_sf"/>
</dbReference>
<evidence type="ECO:0000259" key="14">
    <source>
        <dbReference type="PROSITE" id="PS50024"/>
    </source>
</evidence>
<feature type="compositionally biased region" description="Polar residues" evidence="12">
    <location>
        <begin position="898"/>
        <end position="908"/>
    </location>
</feature>
<keyword evidence="4" id="KW-0964">Secreted</keyword>
<keyword evidence="13" id="KW-0812">Transmembrane</keyword>
<feature type="compositionally biased region" description="Polar residues" evidence="12">
    <location>
        <begin position="1337"/>
        <end position="1354"/>
    </location>
</feature>
<evidence type="ECO:0000256" key="10">
    <source>
        <dbReference type="ARBA" id="ARBA00023273"/>
    </source>
</evidence>
<evidence type="ECO:0000256" key="11">
    <source>
        <dbReference type="PROSITE-ProRule" id="PRU00076"/>
    </source>
</evidence>
<keyword evidence="11" id="KW-0245">EGF-like domain</keyword>
<dbReference type="EMBL" id="KZ506066">
    <property type="protein sequence ID" value="PKU41842.1"/>
    <property type="molecule type" value="Genomic_DNA"/>
</dbReference>
<dbReference type="FunFam" id="1.10.418.20:FF:000004">
    <property type="entry name" value="sentrin-specific protease 7 isoform X1"/>
    <property type="match status" value="1"/>
</dbReference>
<reference evidence="17" key="2">
    <citation type="submission" date="2017-12" db="EMBL/GenBank/DDBJ databases">
        <title>Genome sequence of the Bar-tailed Godwit (Limosa lapponica baueri).</title>
        <authorList>
            <person name="Lima N.C.B."/>
            <person name="Parody-Merino A.M."/>
            <person name="Battley P.F."/>
            <person name="Fidler A.E."/>
            <person name="Prosdocimi F."/>
        </authorList>
    </citation>
    <scope>NUCLEOTIDE SEQUENCE [LARGE SCALE GENOMIC DNA]</scope>
</reference>
<keyword evidence="10" id="KW-0966">Cell projection</keyword>
<gene>
    <name evidence="16" type="ORF">llap_7841</name>
</gene>
<sequence>MGYLRRAKPVGEGGKENNGRKNIIFKSCQCGNLQKSTAGLDEEYANCFRIPRKKTNSKSEDVQVQSPLARLPGSHHWDYPLKEWNLSANNRKPSTKGKRQKDCNGHSSNDEESIGNFLIVKVDNTISRFTIKYITIPFQAKSSEFIFLELSQLLTEREEDRLTELITDVSKKNRAPDLPEVLSLKQALPLFKDLSPEESSFLSSIKDQLKQHMPKENTSDAREPAVQESKPKVVRPSYALANKQNSGCYAISLSSALNEEWKEVRETGAVKNLIVYPPPPAKGGLGVTREDLECLEYGEFLNDVIIDFYLKSHWYMAVICFPWLEEAVYEECPHQDSLYHQPQLSPLWSESENIRTSSVLAFPGNCKDEEEMDAKSLFSKGGNEIAASASVLDSGISKALHTHLRFFESWFCAENSAGFERNPIVNFEQPLHLEKWFPRQLIRNKREEIRDLILQLHFQQRSGSSSYQVGTYLMVVKAEGEQAKGGSPTPQLSGWQLANPSLLPGLKKLAGIVDAEQVNKHVLLRRKRSILFPSGVKICPDESIEQAIANHLKYFRLRVCQETVWEVFKTFWDRLPEREEYHTWMNLCEEGTMSIFEMGTNFSQSEEHRSLIVKKLSYTKEAMGSSCTDWSCGNSGTPTPASDADVTTLRDAAANVPPPHEISIESPVGGTIHEIEDADTTINNEIKKQDEKLARPAAEQMIEFSILIVGEKYSEELSDPATVKRQLLSEQFISQMESVFEGLPGYKNIQVLDYSSPEEDSGVEVRYAVTFDGKAISNATWDLINLHSNKVEDNSFMGIEDNPTVVYTISDFRDYIAEILQKNALLENTSLSLDPNSLQLTNVKEILHPTAEDPSWITEHPVVLERPEFDDSTFLAERPSADESTVSNTLPFDFTKPDSASDSEQSNDNEIRPAPENLDFEPSLAPEAPLSSEADATSLPDGLNLEDGNWTPHLVTAPALGRDSMDSLEWLSAPSSLDVFEATGLSEDLLLPSSPPHLVPEEPLSTDDYAVPLLSAPTVASSSVIENDIKETVSSEKEEEIQDSPAGDNADSTNADSVLHESVEEIPFPLEVHPMEDETDVYLGDRIIYDDGSGSAFDGSGKEMESSIWPWEEATLEPVFYPGPDSWLEDDNESLLIRTEDIPEGMILDYILNSKNKLDDDPSKDENEGMANIKEDLLDESETFVFPETTTQQVSLLLTEEPSSVEPSTQTEVSGVYDSSSVKPSLVLEPSVDHSSIDMPTGEVPVSPDNTGLPVEDSFLTSTGTVSMQQPEESIVGQNIISEAVEHQNEDRTMVELFTVGQSDVTEAATIGHLDTSSSETILTADSSMVKPDASTEEQQTLDSSLAGQDTTGSPVKKPADVWPTDKTLENSLDQTVQSAMPTATQASTAVPSVIDQTTVLEGFAVQDGTDQGTDVSMSFSTVMNSHVTVSVTTNTVERLSYLPPVGSTASSSVATSTKLGDETTRVLDVSVDLGGVSTVHFSPELTKEGRSMTESHVELTTHVHSTEMASVAWATHENRNSTPIPSRALVVFFSLRVTNMMFSEDLFNKNSPEYKALEQRFLELDHKSSDIDHLTVCQPSKLDKSEQADPCKFQACNEFSECLVNRWSGEAECVCNPGYLSIDGLPCNSICDLQPNFCLNDGKCDISPGQGAICRCRVGENWWYRGEHCEEYVSEPLVVGIAIASVAGFLLVASAVIFFLARTLRDQYTKSDTEDSQGQGDSLSSIENAVKYNPMYESDTTGYSHYYRRYPQLTSYSSTSAETSTDYSSEEIRHIYENSELTKEEIQDRIRIIELYAKDRQFAEFVRQHQIDVDSGTDCTLSKFADDTKLCGEVDTLEGRDAIQRDPERLEMYGYTNFMKFNKAKCKILYEGRVNPKHKYRLGRQWTASTAEEKDLGVVR</sequence>
<keyword evidence="13" id="KW-1133">Transmembrane helix</keyword>
<evidence type="ECO:0000256" key="7">
    <source>
        <dbReference type="ARBA" id="ARBA00022729"/>
    </source>
</evidence>
<evidence type="ECO:0000256" key="5">
    <source>
        <dbReference type="ARBA" id="ARBA00022530"/>
    </source>
</evidence>
<dbReference type="SUPFAM" id="SSF54001">
    <property type="entry name" value="Cysteine proteinases"/>
    <property type="match status" value="1"/>
</dbReference>
<keyword evidence="5" id="KW-0272">Extracellular matrix</keyword>
<evidence type="ECO:0000256" key="1">
    <source>
        <dbReference type="ARBA" id="ARBA00004437"/>
    </source>
</evidence>
<dbReference type="GO" id="GO:0033165">
    <property type="term" value="C:interphotoreceptor matrix"/>
    <property type="evidence" value="ECO:0007669"/>
    <property type="project" value="UniProtKB-SubCell"/>
</dbReference>
<dbReference type="Pfam" id="PF01390">
    <property type="entry name" value="SEA"/>
    <property type="match status" value="1"/>
</dbReference>
<evidence type="ECO:0000256" key="6">
    <source>
        <dbReference type="ARBA" id="ARBA00022674"/>
    </source>
</evidence>
<feature type="domain" description="SEA" evidence="14">
    <location>
        <begin position="698"/>
        <end position="811"/>
    </location>
</feature>
<dbReference type="OrthoDB" id="8960773at2759"/>
<dbReference type="InterPro" id="IPR039861">
    <property type="entry name" value="IMPG"/>
</dbReference>
<dbReference type="GO" id="GO:0008201">
    <property type="term" value="F:heparin binding"/>
    <property type="evidence" value="ECO:0007669"/>
    <property type="project" value="UniProtKB-KW"/>
</dbReference>
<reference evidence="17" key="1">
    <citation type="submission" date="2017-11" db="EMBL/GenBank/DDBJ databases">
        <authorList>
            <person name="Lima N.C."/>
            <person name="Parody-Merino A.M."/>
            <person name="Battley P.F."/>
            <person name="Fidler A.E."/>
            <person name="Prosdocimi F."/>
        </authorList>
    </citation>
    <scope>NUCLEOTIDE SEQUENCE [LARGE SCALE GENOMIC DNA]</scope>
</reference>
<name>A0A2I0U747_LIMLA</name>
<dbReference type="InterPro" id="IPR000742">
    <property type="entry name" value="EGF"/>
</dbReference>
<comment type="caution">
    <text evidence="11">Lacks conserved residue(s) required for the propagation of feature annotation.</text>
</comment>
<keyword evidence="17" id="KW-1185">Reference proteome</keyword>